<keyword evidence="3 6" id="KW-0812">Transmembrane</keyword>
<feature type="transmembrane region" description="Helical" evidence="6">
    <location>
        <begin position="182"/>
        <end position="202"/>
    </location>
</feature>
<feature type="transmembrane region" description="Helical" evidence="6">
    <location>
        <begin position="214"/>
        <end position="234"/>
    </location>
</feature>
<evidence type="ECO:0000256" key="5">
    <source>
        <dbReference type="ARBA" id="ARBA00023136"/>
    </source>
</evidence>
<dbReference type="EMBL" id="VMNW02000042">
    <property type="protein sequence ID" value="KAA9157280.1"/>
    <property type="molecule type" value="Genomic_DNA"/>
</dbReference>
<feature type="transmembrane region" description="Helical" evidence="6">
    <location>
        <begin position="68"/>
        <end position="84"/>
    </location>
</feature>
<feature type="domain" description="Major facilitator superfamily (MFS) profile" evidence="7">
    <location>
        <begin position="30"/>
        <end position="482"/>
    </location>
</feature>
<feature type="transmembrane region" description="Helical" evidence="6">
    <location>
        <begin position="355"/>
        <end position="373"/>
    </location>
</feature>
<keyword evidence="4 6" id="KW-1133">Transmembrane helix</keyword>
<dbReference type="InterPro" id="IPR036259">
    <property type="entry name" value="MFS_trans_sf"/>
</dbReference>
<dbReference type="GO" id="GO:0022857">
    <property type="term" value="F:transmembrane transporter activity"/>
    <property type="evidence" value="ECO:0007669"/>
    <property type="project" value="InterPro"/>
</dbReference>
<dbReference type="OrthoDB" id="3390851at2"/>
<name>A0A5N0UW54_9PSEU</name>
<proteinExistence type="predicted"/>
<evidence type="ECO:0000256" key="4">
    <source>
        <dbReference type="ARBA" id="ARBA00022989"/>
    </source>
</evidence>
<sequence length="502" mass="51974">MRPEGPVSSTSSSPAAGSPFGSAGWTPRLVLSLIAILCLVEAVAFAYVGTTTALPQIIEHFQTTQAGWLLTAYALVGAASAPLFGKLADLYGKRRLVLVSLGLAVVGDALAAIAPAFWVMVLGQVLHGFISACMFLGYSLMRDVYPKKLVPFSASLSITGAGILSIGAPFLIGYLIDHFGFRSVYVFDLCWVVVMGAVIVLTTPESPLRRPARVDIVGAVLLAAGLTSILLGVSKGQEWGWGSGRIIGLFVLGLVLLGVYVFFALRIREPILNLRLLVRRTILFAVLTGGVAYGLNPLNQTLLALMAQTPRQLGGTYGLGYSASRYALITGPLALASVLCAVAVGLLIQRTGGRIMMYIGLGLSTVGAAFLTFQHDTFGGLLTGALILGAGTGFALAAMPNLIIVGSPAAEQGSMSSAGELSAGLIGAATPIIAFAIMTPSAMSPLPGVLIYSDSGVTTSLVVSACIALGTLLIGALFLRARGREGTEEREFTPVQEGAAPA</sequence>
<dbReference type="Gene3D" id="1.20.1250.20">
    <property type="entry name" value="MFS general substrate transporter like domains"/>
    <property type="match status" value="1"/>
</dbReference>
<evidence type="ECO:0000259" key="7">
    <source>
        <dbReference type="PROSITE" id="PS50850"/>
    </source>
</evidence>
<evidence type="ECO:0000256" key="2">
    <source>
        <dbReference type="ARBA" id="ARBA00022448"/>
    </source>
</evidence>
<evidence type="ECO:0000256" key="3">
    <source>
        <dbReference type="ARBA" id="ARBA00022692"/>
    </source>
</evidence>
<gene>
    <name evidence="8" type="ORF">FPZ12_025250</name>
</gene>
<dbReference type="Pfam" id="PF07690">
    <property type="entry name" value="MFS_1"/>
    <property type="match status" value="1"/>
</dbReference>
<feature type="transmembrane region" description="Helical" evidence="6">
    <location>
        <begin position="277"/>
        <end position="295"/>
    </location>
</feature>
<feature type="transmembrane region" description="Helical" evidence="6">
    <location>
        <begin position="29"/>
        <end position="48"/>
    </location>
</feature>
<evidence type="ECO:0000313" key="9">
    <source>
        <dbReference type="Proteomes" id="UP000319769"/>
    </source>
</evidence>
<keyword evidence="2" id="KW-0813">Transport</keyword>
<dbReference type="PANTHER" id="PTHR23501:SF191">
    <property type="entry name" value="VACUOLAR BASIC AMINO ACID TRANSPORTER 4"/>
    <property type="match status" value="1"/>
</dbReference>
<keyword evidence="5 6" id="KW-0472">Membrane</keyword>
<dbReference type="GO" id="GO:0005886">
    <property type="term" value="C:plasma membrane"/>
    <property type="evidence" value="ECO:0007669"/>
    <property type="project" value="UniProtKB-SubCell"/>
</dbReference>
<feature type="transmembrane region" description="Helical" evidence="6">
    <location>
        <begin position="96"/>
        <end position="118"/>
    </location>
</feature>
<accession>A0A5N0UW54</accession>
<dbReference type="InterPro" id="IPR020846">
    <property type="entry name" value="MFS_dom"/>
</dbReference>
<protein>
    <submittedName>
        <fullName evidence="8">MFS transporter</fullName>
    </submittedName>
</protein>
<keyword evidence="9" id="KW-1185">Reference proteome</keyword>
<dbReference type="AlphaFoldDB" id="A0A5N0UW54"/>
<organism evidence="8 9">
    <name type="scientific">Amycolatopsis acidicola</name>
    <dbReference type="NCBI Taxonomy" id="2596893"/>
    <lineage>
        <taxon>Bacteria</taxon>
        <taxon>Bacillati</taxon>
        <taxon>Actinomycetota</taxon>
        <taxon>Actinomycetes</taxon>
        <taxon>Pseudonocardiales</taxon>
        <taxon>Pseudonocardiaceae</taxon>
        <taxon>Amycolatopsis</taxon>
    </lineage>
</organism>
<feature type="transmembrane region" description="Helical" evidence="6">
    <location>
        <begin position="246"/>
        <end position="265"/>
    </location>
</feature>
<dbReference type="Gene3D" id="1.20.1720.10">
    <property type="entry name" value="Multidrug resistance protein D"/>
    <property type="match status" value="1"/>
</dbReference>
<dbReference type="PANTHER" id="PTHR23501">
    <property type="entry name" value="MAJOR FACILITATOR SUPERFAMILY"/>
    <property type="match status" value="1"/>
</dbReference>
<feature type="transmembrane region" description="Helical" evidence="6">
    <location>
        <begin position="418"/>
        <end position="437"/>
    </location>
</feature>
<evidence type="ECO:0000313" key="8">
    <source>
        <dbReference type="EMBL" id="KAA9157280.1"/>
    </source>
</evidence>
<feature type="transmembrane region" description="Helical" evidence="6">
    <location>
        <begin position="385"/>
        <end position="406"/>
    </location>
</feature>
<evidence type="ECO:0000256" key="1">
    <source>
        <dbReference type="ARBA" id="ARBA00004429"/>
    </source>
</evidence>
<evidence type="ECO:0000256" key="6">
    <source>
        <dbReference type="SAM" id="Phobius"/>
    </source>
</evidence>
<feature type="transmembrane region" description="Helical" evidence="6">
    <location>
        <begin position="153"/>
        <end position="176"/>
    </location>
</feature>
<comment type="caution">
    <text evidence="8">The sequence shown here is derived from an EMBL/GenBank/DDBJ whole genome shotgun (WGS) entry which is preliminary data.</text>
</comment>
<dbReference type="SUPFAM" id="SSF103473">
    <property type="entry name" value="MFS general substrate transporter"/>
    <property type="match status" value="1"/>
</dbReference>
<reference evidence="8" key="1">
    <citation type="submission" date="2019-09" db="EMBL/GenBank/DDBJ databases">
        <authorList>
            <person name="Teo W.F.A."/>
            <person name="Duangmal K."/>
        </authorList>
    </citation>
    <scope>NUCLEOTIDE SEQUENCE [LARGE SCALE GENOMIC DNA]</scope>
    <source>
        <strain evidence="8">K81G1</strain>
    </source>
</reference>
<feature type="transmembrane region" description="Helical" evidence="6">
    <location>
        <begin position="124"/>
        <end position="141"/>
    </location>
</feature>
<dbReference type="Proteomes" id="UP000319769">
    <property type="component" value="Unassembled WGS sequence"/>
</dbReference>
<dbReference type="PROSITE" id="PS50850">
    <property type="entry name" value="MFS"/>
    <property type="match status" value="1"/>
</dbReference>
<comment type="subcellular location">
    <subcellularLocation>
        <location evidence="1">Cell inner membrane</location>
        <topology evidence="1">Multi-pass membrane protein</topology>
    </subcellularLocation>
</comment>
<feature type="transmembrane region" description="Helical" evidence="6">
    <location>
        <begin position="457"/>
        <end position="479"/>
    </location>
</feature>
<feature type="transmembrane region" description="Helical" evidence="6">
    <location>
        <begin position="326"/>
        <end position="348"/>
    </location>
</feature>
<dbReference type="InterPro" id="IPR011701">
    <property type="entry name" value="MFS"/>
</dbReference>